<evidence type="ECO:0000313" key="9">
    <source>
        <dbReference type="EMBL" id="TAA20361.1"/>
    </source>
</evidence>
<evidence type="ECO:0000256" key="2">
    <source>
        <dbReference type="ARBA" id="ARBA00022694"/>
    </source>
</evidence>
<feature type="binding site" evidence="4 6">
    <location>
        <position position="115"/>
    </location>
    <ligand>
        <name>substrate</name>
    </ligand>
</feature>
<dbReference type="FunFam" id="3.30.70.580:FF:000001">
    <property type="entry name" value="tRNA pseudouridine synthase A"/>
    <property type="match status" value="1"/>
</dbReference>
<dbReference type="PANTHER" id="PTHR11142">
    <property type="entry name" value="PSEUDOURIDYLATE SYNTHASE"/>
    <property type="match status" value="1"/>
</dbReference>
<comment type="subunit">
    <text evidence="4">Homodimer.</text>
</comment>
<organism evidence="9 10">
    <name type="scientific">Pseudoxanthomonas winnipegensis</name>
    <dbReference type="NCBI Taxonomy" id="2480810"/>
    <lineage>
        <taxon>Bacteria</taxon>
        <taxon>Pseudomonadati</taxon>
        <taxon>Pseudomonadota</taxon>
        <taxon>Gammaproteobacteria</taxon>
        <taxon>Lysobacterales</taxon>
        <taxon>Lysobacteraceae</taxon>
        <taxon>Pseudoxanthomonas</taxon>
    </lineage>
</organism>
<dbReference type="RefSeq" id="WP_130552927.1">
    <property type="nucleotide sequence ID" value="NZ_SHMC01000010.1"/>
</dbReference>
<dbReference type="SUPFAM" id="SSF55120">
    <property type="entry name" value="Pseudouridine synthase"/>
    <property type="match status" value="1"/>
</dbReference>
<dbReference type="PANTHER" id="PTHR11142:SF0">
    <property type="entry name" value="TRNA PSEUDOURIDINE SYNTHASE-LIKE 1"/>
    <property type="match status" value="1"/>
</dbReference>
<sequence>MRYALGVEYDGGDFQGWQRLEKPGAPVHTPSVQSTLEAALAAVANAPIDTVCAGRTDAGVHGQCQVVHFDTEVVRAPRGWTLGATANLPPSICVRWCVPVADDFHARFSARARRYRYVLLNRAVRPALGRQLLSWERLPLDAAAMHRAAQALLGENDFSAFRTVHCQARHPMRELQSIAVTRQGEQVIVEVQANAFLHHMVRNIVGSLLLVGRGEQPEGWIAELLAGRDRTLAGPTAPPQGLVFVGPLYPAAWGLPGEVTLRGERNA</sequence>
<comment type="caution">
    <text evidence="4">Lacks conserved residue(s) required for the propagation of feature annotation.</text>
</comment>
<gene>
    <name evidence="4 9" type="primary">truA</name>
    <name evidence="9" type="ORF">EA660_18410</name>
</gene>
<dbReference type="EC" id="5.4.99.12" evidence="4"/>
<dbReference type="OrthoDB" id="9811823at2"/>
<dbReference type="InterPro" id="IPR020094">
    <property type="entry name" value="TruA/RsuA/RluB/E/F_N"/>
</dbReference>
<dbReference type="AlphaFoldDB" id="A0A4Q8L4N9"/>
<dbReference type="NCBIfam" id="TIGR00071">
    <property type="entry name" value="hisT_truA"/>
    <property type="match status" value="1"/>
</dbReference>
<evidence type="ECO:0000256" key="3">
    <source>
        <dbReference type="ARBA" id="ARBA00023235"/>
    </source>
</evidence>
<dbReference type="PIRSF" id="PIRSF001430">
    <property type="entry name" value="tRNA_psdUrid_synth"/>
    <property type="match status" value="1"/>
</dbReference>
<evidence type="ECO:0000256" key="5">
    <source>
        <dbReference type="PIRSR" id="PIRSR001430-1"/>
    </source>
</evidence>
<evidence type="ECO:0000256" key="1">
    <source>
        <dbReference type="ARBA" id="ARBA00009375"/>
    </source>
</evidence>
<name>A0A4Q8L4N9_9GAMM</name>
<evidence type="ECO:0000259" key="8">
    <source>
        <dbReference type="Pfam" id="PF01416"/>
    </source>
</evidence>
<dbReference type="InterPro" id="IPR020097">
    <property type="entry name" value="PsdUridine_synth_TruA_a/b_dom"/>
</dbReference>
<dbReference type="Proteomes" id="UP000292627">
    <property type="component" value="Unassembled WGS sequence"/>
</dbReference>
<comment type="catalytic activity">
    <reaction evidence="4 7">
        <text>uridine(38/39/40) in tRNA = pseudouridine(38/39/40) in tRNA</text>
        <dbReference type="Rhea" id="RHEA:22376"/>
        <dbReference type="Rhea" id="RHEA-COMP:10085"/>
        <dbReference type="Rhea" id="RHEA-COMP:10087"/>
        <dbReference type="ChEBI" id="CHEBI:65314"/>
        <dbReference type="ChEBI" id="CHEBI:65315"/>
        <dbReference type="EC" id="5.4.99.12"/>
    </reaction>
</comment>
<evidence type="ECO:0000313" key="10">
    <source>
        <dbReference type="Proteomes" id="UP000292627"/>
    </source>
</evidence>
<dbReference type="Pfam" id="PF01416">
    <property type="entry name" value="PseudoU_synth_1"/>
    <property type="match status" value="2"/>
</dbReference>
<feature type="active site" description="Nucleophile" evidence="4 5">
    <location>
        <position position="57"/>
    </location>
</feature>
<protein>
    <recommendedName>
        <fullName evidence="4">tRNA pseudouridine synthase A</fullName>
        <ecNumber evidence="4">5.4.99.12</ecNumber>
    </recommendedName>
    <alternativeName>
        <fullName evidence="4">tRNA pseudouridine(38-40) synthase</fullName>
    </alternativeName>
    <alternativeName>
        <fullName evidence="4">tRNA pseudouridylate synthase I</fullName>
    </alternativeName>
    <alternativeName>
        <fullName evidence="4">tRNA-uridine isomerase I</fullName>
    </alternativeName>
</protein>
<dbReference type="GO" id="GO:0003723">
    <property type="term" value="F:RNA binding"/>
    <property type="evidence" value="ECO:0007669"/>
    <property type="project" value="InterPro"/>
</dbReference>
<reference evidence="9 10" key="1">
    <citation type="submission" date="2019-02" db="EMBL/GenBank/DDBJ databases">
        <title>WGS of Pseudoxanthomonas species novum from clinical isolates.</title>
        <authorList>
            <person name="Bernier A.-M."/>
            <person name="Bernard K."/>
            <person name="Vachon A."/>
        </authorList>
    </citation>
    <scope>NUCLEOTIDE SEQUENCE [LARGE SCALE GENOMIC DNA]</scope>
    <source>
        <strain evidence="9 10">NML171200</strain>
    </source>
</reference>
<dbReference type="Gene3D" id="3.30.70.660">
    <property type="entry name" value="Pseudouridine synthase I, catalytic domain, C-terminal subdomain"/>
    <property type="match status" value="1"/>
</dbReference>
<dbReference type="CDD" id="cd02570">
    <property type="entry name" value="PseudoU_synth_EcTruA"/>
    <property type="match status" value="1"/>
</dbReference>
<dbReference type="InterPro" id="IPR020103">
    <property type="entry name" value="PsdUridine_synth_cat_dom_sf"/>
</dbReference>
<dbReference type="GO" id="GO:0031119">
    <property type="term" value="P:tRNA pseudouridine synthesis"/>
    <property type="evidence" value="ECO:0007669"/>
    <property type="project" value="UniProtKB-UniRule"/>
</dbReference>
<accession>A0A4Q8L4N9</accession>
<evidence type="ECO:0000256" key="7">
    <source>
        <dbReference type="RuleBase" id="RU003792"/>
    </source>
</evidence>
<comment type="function">
    <text evidence="4">Formation of pseudouridine at positions 38, 39 and 40 in the anticodon stem and loop of transfer RNAs.</text>
</comment>
<dbReference type="InterPro" id="IPR020095">
    <property type="entry name" value="PsdUridine_synth_TruA_C"/>
</dbReference>
<evidence type="ECO:0000256" key="6">
    <source>
        <dbReference type="PIRSR" id="PIRSR001430-2"/>
    </source>
</evidence>
<keyword evidence="3 4" id="KW-0413">Isomerase</keyword>
<feature type="domain" description="Pseudouridine synthase I TruA alpha/beta" evidence="8">
    <location>
        <begin position="8"/>
        <end position="108"/>
    </location>
</feature>
<dbReference type="Gene3D" id="3.30.70.580">
    <property type="entry name" value="Pseudouridine synthase I, catalytic domain, N-terminal subdomain"/>
    <property type="match status" value="1"/>
</dbReference>
<proteinExistence type="inferred from homology"/>
<dbReference type="EMBL" id="SHMC01000010">
    <property type="protein sequence ID" value="TAA20361.1"/>
    <property type="molecule type" value="Genomic_DNA"/>
</dbReference>
<dbReference type="HAMAP" id="MF_00171">
    <property type="entry name" value="TruA"/>
    <property type="match status" value="1"/>
</dbReference>
<keyword evidence="2 4" id="KW-0819">tRNA processing</keyword>
<dbReference type="GO" id="GO:0160147">
    <property type="term" value="F:tRNA pseudouridine(38-40) synthase activity"/>
    <property type="evidence" value="ECO:0007669"/>
    <property type="project" value="UniProtKB-EC"/>
</dbReference>
<comment type="similarity">
    <text evidence="1 4 7">Belongs to the tRNA pseudouridine synthase TruA family.</text>
</comment>
<feature type="domain" description="Pseudouridine synthase I TruA alpha/beta" evidence="8">
    <location>
        <begin position="148"/>
        <end position="250"/>
    </location>
</feature>
<dbReference type="InterPro" id="IPR001406">
    <property type="entry name" value="PsdUridine_synth_TruA"/>
</dbReference>
<evidence type="ECO:0000256" key="4">
    <source>
        <dbReference type="HAMAP-Rule" id="MF_00171"/>
    </source>
</evidence>
<comment type="caution">
    <text evidence="9">The sequence shown here is derived from an EMBL/GenBank/DDBJ whole genome shotgun (WGS) entry which is preliminary data.</text>
</comment>